<keyword evidence="5" id="KW-0460">Magnesium</keyword>
<dbReference type="Proteomes" id="UP000030762">
    <property type="component" value="Unassembled WGS sequence"/>
</dbReference>
<evidence type="ECO:0000256" key="8">
    <source>
        <dbReference type="SAM" id="Phobius"/>
    </source>
</evidence>
<dbReference type="eggNOG" id="ENOG502SAKE">
    <property type="taxonomic scope" value="Eukaryota"/>
</dbReference>
<sequence length="223" mass="23645">MAVRNSSGASMGAWPPHCPFVALDDGDDVKRGDNLDPASDAYLMQRMAAPERAYRRLFALLLTLSIELFVAFVISRYTHTLQTFPLLMAFMPVISAVSGNVGLQSSSIVTRALALGLVSLDDAADALRRELEAALLLGLALGLVTGVIAGLWQQWVVFGVVVGVSQFASILTASITGSAAPLVGKYFNYDPATIAGPMETAIQDVVGNSLFLIFASSLLTFFG</sequence>
<evidence type="ECO:0000259" key="9">
    <source>
        <dbReference type="Pfam" id="PF01769"/>
    </source>
</evidence>
<name>T0R3E3_SAPDV</name>
<keyword evidence="11" id="KW-1185">Reference proteome</keyword>
<dbReference type="OrthoDB" id="48232at2759"/>
<dbReference type="RefSeq" id="XP_008620003.1">
    <property type="nucleotide sequence ID" value="XM_008621781.1"/>
</dbReference>
<keyword evidence="4 8" id="KW-0812">Transmembrane</keyword>
<dbReference type="AlphaFoldDB" id="T0R3E3"/>
<feature type="transmembrane region" description="Helical" evidence="8">
    <location>
        <begin position="158"/>
        <end position="184"/>
    </location>
</feature>
<dbReference type="STRING" id="1156394.T0R3E3"/>
<dbReference type="InParanoid" id="T0R3E3"/>
<gene>
    <name evidence="10" type="ORF">SDRG_15603</name>
</gene>
<keyword evidence="6 8" id="KW-1133">Transmembrane helix</keyword>
<feature type="transmembrane region" description="Helical" evidence="8">
    <location>
        <begin position="84"/>
        <end position="103"/>
    </location>
</feature>
<keyword evidence="3" id="KW-0813">Transport</keyword>
<dbReference type="GO" id="GO:0016020">
    <property type="term" value="C:membrane"/>
    <property type="evidence" value="ECO:0007669"/>
    <property type="project" value="UniProtKB-SubCell"/>
</dbReference>
<dbReference type="Pfam" id="PF01769">
    <property type="entry name" value="MgtE"/>
    <property type="match status" value="1"/>
</dbReference>
<dbReference type="SUPFAM" id="SSF161093">
    <property type="entry name" value="MgtE membrane domain-like"/>
    <property type="match status" value="1"/>
</dbReference>
<comment type="subcellular location">
    <subcellularLocation>
        <location evidence="1">Membrane</location>
        <topology evidence="1">Multi-pass membrane protein</topology>
    </subcellularLocation>
</comment>
<dbReference type="InterPro" id="IPR036739">
    <property type="entry name" value="SLC41_membr_dom_sf"/>
</dbReference>
<dbReference type="InterPro" id="IPR006667">
    <property type="entry name" value="SLC41_membr_dom"/>
</dbReference>
<proteinExistence type="inferred from homology"/>
<accession>T0R3E3</accession>
<reference evidence="10 11" key="1">
    <citation type="submission" date="2012-04" db="EMBL/GenBank/DDBJ databases">
        <title>The Genome Sequence of Saprolegnia declina VS20.</title>
        <authorList>
            <consortium name="The Broad Institute Genome Sequencing Platform"/>
            <person name="Russ C."/>
            <person name="Nusbaum C."/>
            <person name="Tyler B."/>
            <person name="van West P."/>
            <person name="Dieguez-Uribeondo J."/>
            <person name="de Bruijn I."/>
            <person name="Tripathy S."/>
            <person name="Jiang R."/>
            <person name="Young S.K."/>
            <person name="Zeng Q."/>
            <person name="Gargeya S."/>
            <person name="Fitzgerald M."/>
            <person name="Haas B."/>
            <person name="Abouelleil A."/>
            <person name="Alvarado L."/>
            <person name="Arachchi H.M."/>
            <person name="Berlin A."/>
            <person name="Chapman S.B."/>
            <person name="Goldberg J."/>
            <person name="Griggs A."/>
            <person name="Gujja S."/>
            <person name="Hansen M."/>
            <person name="Howarth C."/>
            <person name="Imamovic A."/>
            <person name="Larimer J."/>
            <person name="McCowen C."/>
            <person name="Montmayeur A."/>
            <person name="Murphy C."/>
            <person name="Neiman D."/>
            <person name="Pearson M."/>
            <person name="Priest M."/>
            <person name="Roberts A."/>
            <person name="Saif S."/>
            <person name="Shea T."/>
            <person name="Sisk P."/>
            <person name="Sykes S."/>
            <person name="Wortman J."/>
            <person name="Nusbaum C."/>
            <person name="Birren B."/>
        </authorList>
    </citation>
    <scope>NUCLEOTIDE SEQUENCE [LARGE SCALE GENOMIC DNA]</scope>
    <source>
        <strain evidence="10 11">VS20</strain>
    </source>
</reference>
<dbReference type="GeneID" id="19956330"/>
<evidence type="ECO:0000256" key="2">
    <source>
        <dbReference type="ARBA" id="ARBA00009749"/>
    </source>
</evidence>
<feature type="transmembrane region" description="Helical" evidence="8">
    <location>
        <begin position="57"/>
        <end position="78"/>
    </location>
</feature>
<evidence type="ECO:0000256" key="1">
    <source>
        <dbReference type="ARBA" id="ARBA00004141"/>
    </source>
</evidence>
<comment type="similarity">
    <text evidence="2">Belongs to the SLC41A transporter family.</text>
</comment>
<evidence type="ECO:0000256" key="7">
    <source>
        <dbReference type="ARBA" id="ARBA00023136"/>
    </source>
</evidence>
<protein>
    <recommendedName>
        <fullName evidence="9">SLC41A/MgtE integral membrane domain-containing protein</fullName>
    </recommendedName>
</protein>
<evidence type="ECO:0000256" key="6">
    <source>
        <dbReference type="ARBA" id="ARBA00022989"/>
    </source>
</evidence>
<feature type="transmembrane region" description="Helical" evidence="8">
    <location>
        <begin position="133"/>
        <end position="152"/>
    </location>
</feature>
<dbReference type="PANTHER" id="PTHR41394">
    <property type="entry name" value="MAGNESIUM TRANSPORTER MGTE"/>
    <property type="match status" value="1"/>
</dbReference>
<dbReference type="VEuPathDB" id="FungiDB:SDRG_15603"/>
<evidence type="ECO:0000256" key="5">
    <source>
        <dbReference type="ARBA" id="ARBA00022842"/>
    </source>
</evidence>
<feature type="transmembrane region" description="Helical" evidence="8">
    <location>
        <begin position="205"/>
        <end position="222"/>
    </location>
</feature>
<dbReference type="Gene3D" id="1.10.357.20">
    <property type="entry name" value="SLC41 divalent cation transporters, integral membrane domain"/>
    <property type="match status" value="1"/>
</dbReference>
<evidence type="ECO:0000313" key="10">
    <source>
        <dbReference type="EMBL" id="EQC26573.1"/>
    </source>
</evidence>
<dbReference type="EMBL" id="JH767227">
    <property type="protein sequence ID" value="EQC26573.1"/>
    <property type="molecule type" value="Genomic_DNA"/>
</dbReference>
<dbReference type="PANTHER" id="PTHR41394:SF5">
    <property type="entry name" value="SLC41A_MGTE INTEGRAL MEMBRANE DOMAIN-CONTAINING PROTEIN"/>
    <property type="match status" value="1"/>
</dbReference>
<dbReference type="OMA" id="PLLMAFM"/>
<dbReference type="GO" id="GO:0008324">
    <property type="term" value="F:monoatomic cation transmembrane transporter activity"/>
    <property type="evidence" value="ECO:0007669"/>
    <property type="project" value="InterPro"/>
</dbReference>
<keyword evidence="7 8" id="KW-0472">Membrane</keyword>
<feature type="domain" description="SLC41A/MgtE integral membrane" evidence="9">
    <location>
        <begin position="91"/>
        <end position="213"/>
    </location>
</feature>
<evidence type="ECO:0000256" key="3">
    <source>
        <dbReference type="ARBA" id="ARBA00022448"/>
    </source>
</evidence>
<evidence type="ECO:0000313" key="11">
    <source>
        <dbReference type="Proteomes" id="UP000030762"/>
    </source>
</evidence>
<organism evidence="10 11">
    <name type="scientific">Saprolegnia diclina (strain VS20)</name>
    <dbReference type="NCBI Taxonomy" id="1156394"/>
    <lineage>
        <taxon>Eukaryota</taxon>
        <taxon>Sar</taxon>
        <taxon>Stramenopiles</taxon>
        <taxon>Oomycota</taxon>
        <taxon>Saprolegniomycetes</taxon>
        <taxon>Saprolegniales</taxon>
        <taxon>Saprolegniaceae</taxon>
        <taxon>Saprolegnia</taxon>
    </lineage>
</organism>
<evidence type="ECO:0000256" key="4">
    <source>
        <dbReference type="ARBA" id="ARBA00022692"/>
    </source>
</evidence>